<keyword evidence="1" id="KW-0472">Membrane</keyword>
<dbReference type="PANTHER" id="PTHR30353:SF0">
    <property type="entry name" value="TRANSMEMBRANE PROTEIN"/>
    <property type="match status" value="1"/>
</dbReference>
<keyword evidence="1" id="KW-1133">Transmembrane helix</keyword>
<evidence type="ECO:0000256" key="1">
    <source>
        <dbReference type="SAM" id="Phobius"/>
    </source>
</evidence>
<dbReference type="EMBL" id="BLLK01000058">
    <property type="protein sequence ID" value="GFH57333.1"/>
    <property type="molecule type" value="Genomic_DNA"/>
</dbReference>
<protein>
    <recommendedName>
        <fullName evidence="5">GDT1 family protein</fullName>
    </recommendedName>
</protein>
<reference evidence="3 4" key="1">
    <citation type="journal article" date="2021" name="Sci. Rep.">
        <title>The genome of the diatom Chaetoceros tenuissimus carries an ancient integrated fragment of an extant virus.</title>
        <authorList>
            <person name="Hongo Y."/>
            <person name="Kimura K."/>
            <person name="Takaki Y."/>
            <person name="Yoshida Y."/>
            <person name="Baba S."/>
            <person name="Kobayashi G."/>
            <person name="Nagasaki K."/>
            <person name="Hano T."/>
            <person name="Tomaru Y."/>
        </authorList>
    </citation>
    <scope>NUCLEOTIDE SEQUENCE [LARGE SCALE GENOMIC DNA]</scope>
    <source>
        <strain evidence="3 4">NIES-3715</strain>
    </source>
</reference>
<dbReference type="AlphaFoldDB" id="A0AAD3HBS3"/>
<evidence type="ECO:0000313" key="3">
    <source>
        <dbReference type="EMBL" id="GFH57333.1"/>
    </source>
</evidence>
<dbReference type="PROSITE" id="PS51257">
    <property type="entry name" value="PROKAR_LIPOPROTEIN"/>
    <property type="match status" value="1"/>
</dbReference>
<proteinExistence type="predicted"/>
<feature type="signal peptide" evidence="2">
    <location>
        <begin position="1"/>
        <end position="24"/>
    </location>
</feature>
<dbReference type="InterPro" id="IPR032818">
    <property type="entry name" value="DedA-like"/>
</dbReference>
<keyword evidence="4" id="KW-1185">Reference proteome</keyword>
<evidence type="ECO:0000313" key="4">
    <source>
        <dbReference type="Proteomes" id="UP001054902"/>
    </source>
</evidence>
<feature type="transmembrane region" description="Helical" evidence="1">
    <location>
        <begin position="299"/>
        <end position="326"/>
    </location>
</feature>
<evidence type="ECO:0008006" key="5">
    <source>
        <dbReference type="Google" id="ProtNLM"/>
    </source>
</evidence>
<evidence type="ECO:0000256" key="2">
    <source>
        <dbReference type="SAM" id="SignalP"/>
    </source>
</evidence>
<feature type="transmembrane region" description="Helical" evidence="1">
    <location>
        <begin position="267"/>
        <end position="287"/>
    </location>
</feature>
<feature type="transmembrane region" description="Helical" evidence="1">
    <location>
        <begin position="149"/>
        <end position="169"/>
    </location>
</feature>
<dbReference type="Proteomes" id="UP001054902">
    <property type="component" value="Unassembled WGS sequence"/>
</dbReference>
<sequence>MRRIQFVLALSLFTLQISLQGCLGFSSIQTQRILQKGTSFKSQNANKNSFTLNRISNKDSFGRCVSMEATPSVIESIGQTLAIFSSSAMSSSSPAEALVAITEVLSTTPPSAYFLSLVAAGFGVPISEDAMCIFAGTTLSTLHASKRNAMILALYAGVVLSDIITFSIGKALGKGLLHPLSKKMGLQKERVNFCDDQNLEYMNILKDEKDEEEEVCVIPTPSTRKRDRVLAKLEEAGDLAGFVIRFSVGFRAPMMLAAGFSNKISTLNYMTGTMLGAVCSLTLQLLLGFCMRNNPAAVLGAIASISTVVAVVPITLAIGSSISVMWSKFQLRQSGISPS</sequence>
<feature type="chain" id="PRO_5042277155" description="GDT1 family protein" evidence="2">
    <location>
        <begin position="25"/>
        <end position="339"/>
    </location>
</feature>
<gene>
    <name evidence="3" type="ORF">CTEN210_13809</name>
</gene>
<keyword evidence="1" id="KW-0812">Transmembrane</keyword>
<dbReference type="PANTHER" id="PTHR30353">
    <property type="entry name" value="INNER MEMBRANE PROTEIN DEDA-RELATED"/>
    <property type="match status" value="1"/>
</dbReference>
<name>A0AAD3HBS3_9STRA</name>
<keyword evidence="2" id="KW-0732">Signal</keyword>
<comment type="caution">
    <text evidence="3">The sequence shown here is derived from an EMBL/GenBank/DDBJ whole genome shotgun (WGS) entry which is preliminary data.</text>
</comment>
<accession>A0AAD3HBS3</accession>
<organism evidence="3 4">
    <name type="scientific">Chaetoceros tenuissimus</name>
    <dbReference type="NCBI Taxonomy" id="426638"/>
    <lineage>
        <taxon>Eukaryota</taxon>
        <taxon>Sar</taxon>
        <taxon>Stramenopiles</taxon>
        <taxon>Ochrophyta</taxon>
        <taxon>Bacillariophyta</taxon>
        <taxon>Coscinodiscophyceae</taxon>
        <taxon>Chaetocerotophycidae</taxon>
        <taxon>Chaetocerotales</taxon>
        <taxon>Chaetocerotaceae</taxon>
        <taxon>Chaetoceros</taxon>
    </lineage>
</organism>